<evidence type="ECO:0000256" key="12">
    <source>
        <dbReference type="PROSITE-ProRule" id="PRU00175"/>
    </source>
</evidence>
<dbReference type="PANTHER" id="PTHR45977">
    <property type="entry name" value="TARGET OF ERK KINASE MPK-1"/>
    <property type="match status" value="1"/>
</dbReference>
<dbReference type="PROSITE" id="PS50089">
    <property type="entry name" value="ZF_RING_2"/>
    <property type="match status" value="1"/>
</dbReference>
<feature type="transmembrane region" description="Helical" evidence="13">
    <location>
        <begin position="66"/>
        <end position="85"/>
    </location>
</feature>
<keyword evidence="4" id="KW-0808">Transferase</keyword>
<dbReference type="GO" id="GO:0016567">
    <property type="term" value="P:protein ubiquitination"/>
    <property type="evidence" value="ECO:0007669"/>
    <property type="project" value="TreeGrafter"/>
</dbReference>
<proteinExistence type="predicted"/>
<dbReference type="SUPFAM" id="SSF57850">
    <property type="entry name" value="RING/U-box"/>
    <property type="match status" value="1"/>
</dbReference>
<dbReference type="GO" id="GO:0006511">
    <property type="term" value="P:ubiquitin-dependent protein catabolic process"/>
    <property type="evidence" value="ECO:0007669"/>
    <property type="project" value="TreeGrafter"/>
</dbReference>
<evidence type="ECO:0000256" key="13">
    <source>
        <dbReference type="SAM" id="Phobius"/>
    </source>
</evidence>
<reference evidence="15" key="1">
    <citation type="submission" date="2018-02" db="EMBL/GenBank/DDBJ databases">
        <title>Rhizophora mucronata_Transcriptome.</title>
        <authorList>
            <person name="Meera S.P."/>
            <person name="Sreeshan A."/>
            <person name="Augustine A."/>
        </authorList>
    </citation>
    <scope>NUCLEOTIDE SEQUENCE</scope>
    <source>
        <tissue evidence="15">Leaf</tissue>
    </source>
</reference>
<dbReference type="SMART" id="SM00184">
    <property type="entry name" value="RING"/>
    <property type="match status" value="1"/>
</dbReference>
<protein>
    <recommendedName>
        <fullName evidence="3">RING-type E3 ubiquitin transferase</fullName>
        <ecNumber evidence="3">2.3.2.27</ecNumber>
    </recommendedName>
</protein>
<dbReference type="GO" id="GO:0016020">
    <property type="term" value="C:membrane"/>
    <property type="evidence" value="ECO:0007669"/>
    <property type="project" value="UniProtKB-SubCell"/>
</dbReference>
<dbReference type="InterPro" id="IPR013083">
    <property type="entry name" value="Znf_RING/FYVE/PHD"/>
</dbReference>
<dbReference type="GO" id="GO:0061630">
    <property type="term" value="F:ubiquitin protein ligase activity"/>
    <property type="evidence" value="ECO:0007669"/>
    <property type="project" value="UniProtKB-EC"/>
</dbReference>
<dbReference type="PANTHER" id="PTHR45977:SF19">
    <property type="entry name" value="RING-TYPE DOMAIN-CONTAINING PROTEIN"/>
    <property type="match status" value="1"/>
</dbReference>
<evidence type="ECO:0000256" key="1">
    <source>
        <dbReference type="ARBA" id="ARBA00000900"/>
    </source>
</evidence>
<evidence type="ECO:0000256" key="8">
    <source>
        <dbReference type="ARBA" id="ARBA00022786"/>
    </source>
</evidence>
<evidence type="ECO:0000256" key="5">
    <source>
        <dbReference type="ARBA" id="ARBA00022692"/>
    </source>
</evidence>
<evidence type="ECO:0000313" key="15">
    <source>
        <dbReference type="EMBL" id="MBW96345.1"/>
    </source>
</evidence>
<keyword evidence="5 13" id="KW-0812">Transmembrane</keyword>
<evidence type="ECO:0000256" key="4">
    <source>
        <dbReference type="ARBA" id="ARBA00022679"/>
    </source>
</evidence>
<keyword evidence="6" id="KW-0479">Metal-binding</keyword>
<accession>A0A2P2JS87</accession>
<feature type="domain" description="RING-type" evidence="14">
    <location>
        <begin position="145"/>
        <end position="186"/>
    </location>
</feature>
<keyword evidence="11 13" id="KW-0472">Membrane</keyword>
<keyword evidence="10 13" id="KW-1133">Transmembrane helix</keyword>
<feature type="transmembrane region" description="Helical" evidence="13">
    <location>
        <begin position="42"/>
        <end position="61"/>
    </location>
</feature>
<dbReference type="GO" id="GO:0008270">
    <property type="term" value="F:zinc ion binding"/>
    <property type="evidence" value="ECO:0007669"/>
    <property type="project" value="UniProtKB-KW"/>
</dbReference>
<evidence type="ECO:0000256" key="7">
    <source>
        <dbReference type="ARBA" id="ARBA00022771"/>
    </source>
</evidence>
<evidence type="ECO:0000259" key="14">
    <source>
        <dbReference type="PROSITE" id="PS50089"/>
    </source>
</evidence>
<name>A0A2P2JS87_RHIMU</name>
<comment type="subcellular location">
    <subcellularLocation>
        <location evidence="2">Membrane</location>
        <topology evidence="2">Multi-pass membrane protein</topology>
    </subcellularLocation>
</comment>
<dbReference type="Pfam" id="PF13639">
    <property type="entry name" value="zf-RING_2"/>
    <property type="match status" value="1"/>
</dbReference>
<dbReference type="InterPro" id="IPR001841">
    <property type="entry name" value="Znf_RING"/>
</dbReference>
<dbReference type="EMBL" id="GGEC01015862">
    <property type="protein sequence ID" value="MBW96345.1"/>
    <property type="molecule type" value="Transcribed_RNA"/>
</dbReference>
<sequence length="196" mass="22110">MPISMMKRLESINTMVSSIWWLVGFYWIVVGGQALLLVSPQLYWLTVVFLAFDVFFILFCIGMASIVFVAVFCCIPILAVAYAIAMRKGASVDDIRNLPKYKYRQGSQFSTLENNKKQEVLGAQVGFGNTNSINELTLLPEDSECCICLSRYVDGVELCTLPCNHHFHCRCISKWLRINATCPLCRSNIHHGDTLV</sequence>
<evidence type="ECO:0000256" key="9">
    <source>
        <dbReference type="ARBA" id="ARBA00022833"/>
    </source>
</evidence>
<evidence type="ECO:0000256" key="11">
    <source>
        <dbReference type="ARBA" id="ARBA00023136"/>
    </source>
</evidence>
<comment type="catalytic activity">
    <reaction evidence="1">
        <text>S-ubiquitinyl-[E2 ubiquitin-conjugating enzyme]-L-cysteine + [acceptor protein]-L-lysine = [E2 ubiquitin-conjugating enzyme]-L-cysteine + N(6)-ubiquitinyl-[acceptor protein]-L-lysine.</text>
        <dbReference type="EC" id="2.3.2.27"/>
    </reaction>
</comment>
<evidence type="ECO:0000256" key="10">
    <source>
        <dbReference type="ARBA" id="ARBA00022989"/>
    </source>
</evidence>
<keyword evidence="7 12" id="KW-0863">Zinc-finger</keyword>
<dbReference type="EC" id="2.3.2.27" evidence="3"/>
<dbReference type="Gene3D" id="3.30.40.10">
    <property type="entry name" value="Zinc/RING finger domain, C3HC4 (zinc finger)"/>
    <property type="match status" value="1"/>
</dbReference>
<evidence type="ECO:0000256" key="3">
    <source>
        <dbReference type="ARBA" id="ARBA00012483"/>
    </source>
</evidence>
<evidence type="ECO:0000256" key="6">
    <source>
        <dbReference type="ARBA" id="ARBA00022723"/>
    </source>
</evidence>
<evidence type="ECO:0000256" key="2">
    <source>
        <dbReference type="ARBA" id="ARBA00004141"/>
    </source>
</evidence>
<keyword evidence="8" id="KW-0833">Ubl conjugation pathway</keyword>
<dbReference type="AlphaFoldDB" id="A0A2P2JS87"/>
<dbReference type="GO" id="GO:0000325">
    <property type="term" value="C:plant-type vacuole"/>
    <property type="evidence" value="ECO:0007669"/>
    <property type="project" value="TreeGrafter"/>
</dbReference>
<organism evidence="15">
    <name type="scientific">Rhizophora mucronata</name>
    <name type="common">Asiatic mangrove</name>
    <dbReference type="NCBI Taxonomy" id="61149"/>
    <lineage>
        <taxon>Eukaryota</taxon>
        <taxon>Viridiplantae</taxon>
        <taxon>Streptophyta</taxon>
        <taxon>Embryophyta</taxon>
        <taxon>Tracheophyta</taxon>
        <taxon>Spermatophyta</taxon>
        <taxon>Magnoliopsida</taxon>
        <taxon>eudicotyledons</taxon>
        <taxon>Gunneridae</taxon>
        <taxon>Pentapetalae</taxon>
        <taxon>rosids</taxon>
        <taxon>fabids</taxon>
        <taxon>Malpighiales</taxon>
        <taxon>Rhizophoraceae</taxon>
        <taxon>Rhizophora</taxon>
    </lineage>
</organism>
<feature type="transmembrane region" description="Helical" evidence="13">
    <location>
        <begin position="12"/>
        <end position="36"/>
    </location>
</feature>
<keyword evidence="9" id="KW-0862">Zinc</keyword>